<evidence type="ECO:0000313" key="2">
    <source>
        <dbReference type="Proteomes" id="UP001156694"/>
    </source>
</evidence>
<organism evidence="1 2">
    <name type="scientific">Amylibacter marinus</name>
    <dbReference type="NCBI Taxonomy" id="1475483"/>
    <lineage>
        <taxon>Bacteria</taxon>
        <taxon>Pseudomonadati</taxon>
        <taxon>Pseudomonadota</taxon>
        <taxon>Alphaproteobacteria</taxon>
        <taxon>Rhodobacterales</taxon>
        <taxon>Paracoccaceae</taxon>
        <taxon>Amylibacter</taxon>
    </lineage>
</organism>
<sequence length="42" mass="4504">MLNEQCQQARTYIDPIDDMAGEFIEALAVGLDGELGLLHGVG</sequence>
<keyword evidence="2" id="KW-1185">Reference proteome</keyword>
<gene>
    <name evidence="1" type="ORF">GCM10007939_09500</name>
</gene>
<proteinExistence type="predicted"/>
<accession>A0ABQ5VU14</accession>
<dbReference type="Proteomes" id="UP001156694">
    <property type="component" value="Unassembled WGS sequence"/>
</dbReference>
<comment type="caution">
    <text evidence="1">The sequence shown here is derived from an EMBL/GenBank/DDBJ whole genome shotgun (WGS) entry which is preliminary data.</text>
</comment>
<dbReference type="EMBL" id="BSNN01000002">
    <property type="protein sequence ID" value="GLQ34667.1"/>
    <property type="molecule type" value="Genomic_DNA"/>
</dbReference>
<name>A0ABQ5VU14_9RHOB</name>
<protein>
    <submittedName>
        <fullName evidence="1">Uncharacterized protein</fullName>
    </submittedName>
</protein>
<evidence type="ECO:0000313" key="1">
    <source>
        <dbReference type="EMBL" id="GLQ34667.1"/>
    </source>
</evidence>
<reference evidence="2" key="1">
    <citation type="journal article" date="2019" name="Int. J. Syst. Evol. Microbiol.">
        <title>The Global Catalogue of Microorganisms (GCM) 10K type strain sequencing project: providing services to taxonomists for standard genome sequencing and annotation.</title>
        <authorList>
            <consortium name="The Broad Institute Genomics Platform"/>
            <consortium name="The Broad Institute Genome Sequencing Center for Infectious Disease"/>
            <person name="Wu L."/>
            <person name="Ma J."/>
        </authorList>
    </citation>
    <scope>NUCLEOTIDE SEQUENCE [LARGE SCALE GENOMIC DNA]</scope>
    <source>
        <strain evidence="2">NBRC 110140</strain>
    </source>
</reference>